<keyword evidence="2" id="KW-1185">Reference proteome</keyword>
<dbReference type="EMBL" id="MF042360">
    <property type="protein sequence ID" value="ARV76745.1"/>
    <property type="molecule type" value="Genomic_DNA"/>
</dbReference>
<gene>
    <name evidence="1" type="ORF">PHABIO_114</name>
</gene>
<evidence type="ECO:0000313" key="1">
    <source>
        <dbReference type="EMBL" id="ARV76745.1"/>
    </source>
</evidence>
<dbReference type="Gene3D" id="3.40.50.300">
    <property type="entry name" value="P-loop containing nucleotide triphosphate hydrolases"/>
    <property type="match status" value="2"/>
</dbReference>
<dbReference type="SUPFAM" id="SSF52540">
    <property type="entry name" value="P-loop containing nucleoside triphosphate hydrolases"/>
    <property type="match status" value="2"/>
</dbReference>
<accession>A0A1Y0SW94</accession>
<evidence type="ECO:0000313" key="2">
    <source>
        <dbReference type="Proteomes" id="UP000225448"/>
    </source>
</evidence>
<keyword evidence="1" id="KW-0067">ATP-binding</keyword>
<keyword evidence="1" id="KW-0347">Helicase</keyword>
<proteinExistence type="predicted"/>
<keyword evidence="1" id="KW-0547">Nucleotide-binding</keyword>
<organism evidence="1 2">
    <name type="scientific">Pseudomonas phage Phabio</name>
    <dbReference type="NCBI Taxonomy" id="2006668"/>
    <lineage>
        <taxon>Viruses</taxon>
        <taxon>Duplodnaviria</taxon>
        <taxon>Heunggongvirae</taxon>
        <taxon>Uroviricota</taxon>
        <taxon>Caudoviricetes</taxon>
        <taxon>Chimalliviridae</taxon>
        <taxon>Phabiovirus</taxon>
        <taxon>Phabiovirus phabio</taxon>
    </lineage>
</organism>
<reference evidence="1 2" key="1">
    <citation type="submission" date="2017-05" db="EMBL/GenBank/DDBJ databases">
        <authorList>
            <person name="Song R."/>
            <person name="Chenine A.L."/>
            <person name="Ruprecht R.M."/>
        </authorList>
    </citation>
    <scope>NUCLEOTIDE SEQUENCE [LARGE SCALE GENOMIC DNA]</scope>
</reference>
<dbReference type="InterPro" id="IPR027417">
    <property type="entry name" value="P-loop_NTPase"/>
</dbReference>
<name>A0A1Y0SW94_9CAUD</name>
<sequence>MNPLLKAECYTHGVRLTEYTRDMQDKLFGFLESLKLKEPKKLPGNRVVMELKKKYFGATEDGKEIYIHRNCYQDLLEYLANKGVPKSYINQVNIPVPNGAKAVFELLPQYVLRDYQEIIKSDILRPHLHSARIDLYTGYGKTLTSLAAAVDFGEKVLVMVPPKYFGIWSEALEKTYKDIAQRWITVSGSAELQKLIDRGLENDLGDVDVVIVSSTTYRAYLDNYEKYGEKIDSLGFNVPPPRFHEACGFGLQINDEIQEDPGLLFRIDIFSNVKKQIYLSATPFTGNAFVTKMIDKQLPNETQCRLPSYEVFINCLGLLYTEAKIKPQDYLTPYKNTYNHARYETVMMNNPKRKMDYFKMVARVAEGVFVKDKLPEQKLLILCATVAFIDDLVVFLKEKYPDLQINGHTSGSPYERLMKNDITVSTIKSSGTGVDIPNLRELMLLQATGSKKDAIQILGRLRKLKAYPDVTPKLTFMVCTTIPQHCRYADAHKENFAGRTLSFKYMRVGM</sequence>
<keyword evidence="1" id="KW-0378">Hydrolase</keyword>
<protein>
    <submittedName>
        <fullName evidence="1">Putative RAD2/SF2 helicase</fullName>
    </submittedName>
</protein>
<dbReference type="Proteomes" id="UP000225448">
    <property type="component" value="Segment"/>
</dbReference>
<dbReference type="GO" id="GO:0004386">
    <property type="term" value="F:helicase activity"/>
    <property type="evidence" value="ECO:0007669"/>
    <property type="project" value="UniProtKB-KW"/>
</dbReference>